<dbReference type="PANTHER" id="PTHR39200">
    <property type="entry name" value="HYPOTHETICAL EXPORTED PROTEIN"/>
    <property type="match status" value="1"/>
</dbReference>
<evidence type="ECO:0000313" key="3">
    <source>
        <dbReference type="EMBL" id="MDN5202946.1"/>
    </source>
</evidence>
<gene>
    <name evidence="3" type="ORF">QQ008_16270</name>
</gene>
<organism evidence="3 4">
    <name type="scientific">Splendidivirga corallicola</name>
    <dbReference type="NCBI Taxonomy" id="3051826"/>
    <lineage>
        <taxon>Bacteria</taxon>
        <taxon>Pseudomonadati</taxon>
        <taxon>Bacteroidota</taxon>
        <taxon>Cytophagia</taxon>
        <taxon>Cytophagales</taxon>
        <taxon>Splendidivirgaceae</taxon>
        <taxon>Splendidivirga</taxon>
    </lineage>
</organism>
<dbReference type="PROSITE" id="PS51257">
    <property type="entry name" value="PROKAR_LIPOPROTEIN"/>
    <property type="match status" value="1"/>
</dbReference>
<reference evidence="3" key="1">
    <citation type="submission" date="2023-06" db="EMBL/GenBank/DDBJ databases">
        <title>Genomic of Parafulvivirga corallium.</title>
        <authorList>
            <person name="Wang G."/>
        </authorList>
    </citation>
    <scope>NUCLEOTIDE SEQUENCE</scope>
    <source>
        <strain evidence="3">BMA10</strain>
    </source>
</reference>
<dbReference type="PANTHER" id="PTHR39200:SF1">
    <property type="entry name" value="AUTO-TRANSPORTER ADHESIN HEAD GIN DOMAIN-CONTAINING PROTEIN-RELATED"/>
    <property type="match status" value="1"/>
</dbReference>
<dbReference type="InterPro" id="IPR021255">
    <property type="entry name" value="DUF2807"/>
</dbReference>
<evidence type="ECO:0000259" key="2">
    <source>
        <dbReference type="Pfam" id="PF10988"/>
    </source>
</evidence>
<protein>
    <submittedName>
        <fullName evidence="3">Head GIN domain-containing protein</fullName>
    </submittedName>
</protein>
<keyword evidence="1" id="KW-0732">Signal</keyword>
<feature type="chain" id="PRO_5047413700" evidence="1">
    <location>
        <begin position="27"/>
        <end position="241"/>
    </location>
</feature>
<evidence type="ECO:0000256" key="1">
    <source>
        <dbReference type="SAM" id="SignalP"/>
    </source>
</evidence>
<dbReference type="Pfam" id="PF10988">
    <property type="entry name" value="DUF2807"/>
    <property type="match status" value="1"/>
</dbReference>
<dbReference type="RefSeq" id="WP_346752965.1">
    <property type="nucleotide sequence ID" value="NZ_JAUJEA010000005.1"/>
</dbReference>
<feature type="signal peptide" evidence="1">
    <location>
        <begin position="1"/>
        <end position="26"/>
    </location>
</feature>
<dbReference type="EMBL" id="JAUJEA010000005">
    <property type="protein sequence ID" value="MDN5202946.1"/>
    <property type="molecule type" value="Genomic_DNA"/>
</dbReference>
<dbReference type="Gene3D" id="2.160.20.120">
    <property type="match status" value="1"/>
</dbReference>
<feature type="domain" description="Putative auto-transporter adhesin head GIN" evidence="2">
    <location>
        <begin position="47"/>
        <end position="225"/>
    </location>
</feature>
<name>A0ABT8KQF1_9BACT</name>
<evidence type="ECO:0000313" key="4">
    <source>
        <dbReference type="Proteomes" id="UP001172082"/>
    </source>
</evidence>
<proteinExistence type="predicted"/>
<accession>A0ABT8KQF1</accession>
<sequence>MKILTLIQKCCVLFLFIALVSCDGYYNNDCFSGHGPTIRENRNATGFNSLVNSINADVFVTQGENYEVIVEARESIIGKINTYVRNDELRIESNHCLRNTSINVFITTPDINAIANIGSGTVFGENLWQTNDLELSVTGSGDIRADVETNTIFNRISGSGDIRITGSTNNQEISISGSGRVNAFGLLTNTCSITISGSGRCEVNVDDNLDVKISGSGNVYYKGNPQITSSISGSGRVIDAN</sequence>
<keyword evidence="4" id="KW-1185">Reference proteome</keyword>
<comment type="caution">
    <text evidence="3">The sequence shown here is derived from an EMBL/GenBank/DDBJ whole genome shotgun (WGS) entry which is preliminary data.</text>
</comment>
<dbReference type="Proteomes" id="UP001172082">
    <property type="component" value="Unassembled WGS sequence"/>
</dbReference>